<feature type="binding site" evidence="11">
    <location>
        <begin position="472"/>
        <end position="474"/>
    </location>
    <ligand>
        <name>substrate</name>
    </ligand>
</feature>
<name>A0ABQ2M7G8_9MICC</name>
<evidence type="ECO:0000256" key="10">
    <source>
        <dbReference type="ARBA" id="ARBA00023277"/>
    </source>
</evidence>
<organism evidence="14 15">
    <name type="scientific">Citricoccus zhacaiensis</name>
    <dbReference type="NCBI Taxonomy" id="489142"/>
    <lineage>
        <taxon>Bacteria</taxon>
        <taxon>Bacillati</taxon>
        <taxon>Actinomycetota</taxon>
        <taxon>Actinomycetes</taxon>
        <taxon>Micrococcales</taxon>
        <taxon>Micrococcaceae</taxon>
        <taxon>Citricoccus</taxon>
    </lineage>
</organism>
<evidence type="ECO:0000256" key="6">
    <source>
        <dbReference type="ARBA" id="ARBA00022679"/>
    </source>
</evidence>
<feature type="binding site" evidence="11">
    <location>
        <position position="481"/>
    </location>
    <ligand>
        <name>Zn(2+)</name>
        <dbReference type="ChEBI" id="CHEBI:29105"/>
    </ligand>
</feature>
<gene>
    <name evidence="11" type="primary">gmhA</name>
    <name evidence="14" type="ORF">GCM10010977_27020</name>
</gene>
<keyword evidence="7 11" id="KW-0479">Metal-binding</keyword>
<dbReference type="Proteomes" id="UP000642509">
    <property type="component" value="Unassembled WGS sequence"/>
</dbReference>
<comment type="similarity">
    <text evidence="3 11">Belongs to the SIS family. GmhA subfamily.</text>
</comment>
<evidence type="ECO:0000256" key="1">
    <source>
        <dbReference type="ARBA" id="ARBA00000348"/>
    </source>
</evidence>
<dbReference type="Pfam" id="PF00534">
    <property type="entry name" value="Glycos_transf_1"/>
    <property type="match status" value="1"/>
</dbReference>
<evidence type="ECO:0000256" key="5">
    <source>
        <dbReference type="ARBA" id="ARBA00022676"/>
    </source>
</evidence>
<dbReference type="EMBL" id="BMLQ01000008">
    <property type="protein sequence ID" value="GGO48134.1"/>
    <property type="molecule type" value="Genomic_DNA"/>
</dbReference>
<keyword evidence="4 11" id="KW-0963">Cytoplasm</keyword>
<feature type="binding site" evidence="11">
    <location>
        <begin position="540"/>
        <end position="542"/>
    </location>
    <ligand>
        <name>substrate</name>
    </ligand>
</feature>
<evidence type="ECO:0000313" key="14">
    <source>
        <dbReference type="EMBL" id="GGO48134.1"/>
    </source>
</evidence>
<dbReference type="PANTHER" id="PTHR30390">
    <property type="entry name" value="SEDOHEPTULOSE 7-PHOSPHATE ISOMERASE / DNAA INITIATOR-ASSOCIATING FACTOR FOR REPLICATION INITIATION"/>
    <property type="match status" value="1"/>
</dbReference>
<feature type="binding site" evidence="11">
    <location>
        <begin position="514"/>
        <end position="515"/>
    </location>
    <ligand>
        <name>substrate</name>
    </ligand>
</feature>
<dbReference type="SUPFAM" id="SSF53697">
    <property type="entry name" value="SIS domain"/>
    <property type="match status" value="1"/>
</dbReference>
<evidence type="ECO:0000256" key="12">
    <source>
        <dbReference type="SAM" id="MobiDB-lite"/>
    </source>
</evidence>
<feature type="binding site" evidence="11">
    <location>
        <position position="485"/>
    </location>
    <ligand>
        <name>substrate</name>
    </ligand>
</feature>
<keyword evidence="10 11" id="KW-0119">Carbohydrate metabolism</keyword>
<dbReference type="PROSITE" id="PS51464">
    <property type="entry name" value="SIS"/>
    <property type="match status" value="1"/>
</dbReference>
<evidence type="ECO:0000256" key="7">
    <source>
        <dbReference type="ARBA" id="ARBA00022723"/>
    </source>
</evidence>
<dbReference type="SUPFAM" id="SSF53756">
    <property type="entry name" value="UDP-Glycosyltransferase/glycogen phosphorylase"/>
    <property type="match status" value="1"/>
</dbReference>
<evidence type="ECO:0000313" key="15">
    <source>
        <dbReference type="Proteomes" id="UP000642509"/>
    </source>
</evidence>
<comment type="subcellular location">
    <subcellularLocation>
        <location evidence="2 11">Cytoplasm</location>
    </subcellularLocation>
</comment>
<dbReference type="InterPro" id="IPR001347">
    <property type="entry name" value="SIS_dom"/>
</dbReference>
<evidence type="ECO:0000256" key="9">
    <source>
        <dbReference type="ARBA" id="ARBA00023235"/>
    </source>
</evidence>
<dbReference type="InterPro" id="IPR028098">
    <property type="entry name" value="Glyco_trans_4-like_N"/>
</dbReference>
<comment type="miscellaneous">
    <text evidence="11">The reaction produces a racemic mixture of D-glycero-alpha-D-manno-heptose 7-phosphate and D-glycero-beta-D-manno-heptose 7-phosphate.</text>
</comment>
<evidence type="ECO:0000256" key="2">
    <source>
        <dbReference type="ARBA" id="ARBA00004496"/>
    </source>
</evidence>
<dbReference type="InterPro" id="IPR001296">
    <property type="entry name" value="Glyco_trans_1"/>
</dbReference>
<dbReference type="Gene3D" id="3.40.50.2000">
    <property type="entry name" value="Glycogen Phosphorylase B"/>
    <property type="match status" value="2"/>
</dbReference>
<reference evidence="15" key="1">
    <citation type="journal article" date="2019" name="Int. J. Syst. Evol. Microbiol.">
        <title>The Global Catalogue of Microorganisms (GCM) 10K type strain sequencing project: providing services to taxonomists for standard genome sequencing and annotation.</title>
        <authorList>
            <consortium name="The Broad Institute Genomics Platform"/>
            <consortium name="The Broad Institute Genome Sequencing Center for Infectious Disease"/>
            <person name="Wu L."/>
            <person name="Ma J."/>
        </authorList>
    </citation>
    <scope>NUCLEOTIDE SEQUENCE [LARGE SCALE GENOMIC DNA]</scope>
    <source>
        <strain evidence="15">CGMCC 1.7064</strain>
    </source>
</reference>
<dbReference type="Pfam" id="PF13439">
    <property type="entry name" value="Glyco_transf_4"/>
    <property type="match status" value="1"/>
</dbReference>
<comment type="caution">
    <text evidence="14">The sequence shown here is derived from an EMBL/GenBank/DDBJ whole genome shotgun (WGS) entry which is preliminary data.</text>
</comment>
<comment type="cofactor">
    <cofactor evidence="11">
        <name>Zn(2+)</name>
        <dbReference type="ChEBI" id="CHEBI:29105"/>
    </cofactor>
    <text evidence="11">Binds 1 zinc ion per subunit.</text>
</comment>
<evidence type="ECO:0000256" key="3">
    <source>
        <dbReference type="ARBA" id="ARBA00009894"/>
    </source>
</evidence>
<feature type="domain" description="SIS" evidence="13">
    <location>
        <begin position="457"/>
        <end position="612"/>
    </location>
</feature>
<dbReference type="EC" id="5.3.1.28" evidence="11"/>
<dbReference type="CDD" id="cd05006">
    <property type="entry name" value="SIS_GmhA"/>
    <property type="match status" value="1"/>
</dbReference>
<comment type="function">
    <text evidence="11">Catalyzes the isomerization of sedoheptulose 7-phosphate in D-glycero-D-manno-heptose 7-phosphate.</text>
</comment>
<dbReference type="Gene3D" id="3.40.50.10490">
    <property type="entry name" value="Glucose-6-phosphate isomerase like protein, domain 1"/>
    <property type="match status" value="1"/>
</dbReference>
<feature type="region of interest" description="Disordered" evidence="12">
    <location>
        <begin position="612"/>
        <end position="635"/>
    </location>
</feature>
<accession>A0ABQ2M7G8</accession>
<dbReference type="HAMAP" id="MF_00067">
    <property type="entry name" value="GmhA"/>
    <property type="match status" value="1"/>
</dbReference>
<dbReference type="InterPro" id="IPR050099">
    <property type="entry name" value="SIS_GmhA/DiaA_subfam"/>
</dbReference>
<keyword evidence="15" id="KW-1185">Reference proteome</keyword>
<dbReference type="InterPro" id="IPR004515">
    <property type="entry name" value="Phosphoheptose_Isoase"/>
</dbReference>
<dbReference type="InterPro" id="IPR046348">
    <property type="entry name" value="SIS_dom_sf"/>
</dbReference>
<feature type="binding site" evidence="11">
    <location>
        <position position="600"/>
    </location>
    <ligand>
        <name>Zn(2+)</name>
        <dbReference type="ChEBI" id="CHEBI:29105"/>
    </ligand>
</feature>
<feature type="binding site" evidence="11">
    <location>
        <position position="545"/>
    </location>
    <ligand>
        <name>substrate</name>
    </ligand>
</feature>
<dbReference type="PANTHER" id="PTHR30390:SF6">
    <property type="entry name" value="DNAA INITIATOR-ASSOCIATING PROTEIN DIAA"/>
    <property type="match status" value="1"/>
</dbReference>
<proteinExistence type="inferred from homology"/>
<evidence type="ECO:0000256" key="8">
    <source>
        <dbReference type="ARBA" id="ARBA00022833"/>
    </source>
</evidence>
<feature type="binding site" evidence="11">
    <location>
        <position position="592"/>
    </location>
    <ligand>
        <name>Zn(2+)</name>
        <dbReference type="ChEBI" id="CHEBI:29105"/>
    </ligand>
</feature>
<evidence type="ECO:0000256" key="11">
    <source>
        <dbReference type="HAMAP-Rule" id="MF_00067"/>
    </source>
</evidence>
<comment type="catalytic activity">
    <reaction evidence="1 11">
        <text>2 D-sedoheptulose 7-phosphate = D-glycero-alpha-D-manno-heptose 7-phosphate + D-glycero-beta-D-manno-heptose 7-phosphate</text>
        <dbReference type="Rhea" id="RHEA:27489"/>
        <dbReference type="ChEBI" id="CHEBI:57483"/>
        <dbReference type="ChEBI" id="CHEBI:60203"/>
        <dbReference type="ChEBI" id="CHEBI:60204"/>
        <dbReference type="EC" id="5.3.1.28"/>
    </reaction>
</comment>
<evidence type="ECO:0000256" key="4">
    <source>
        <dbReference type="ARBA" id="ARBA00022490"/>
    </source>
</evidence>
<keyword evidence="9 11" id="KW-0413">Isomerase</keyword>
<dbReference type="Pfam" id="PF13580">
    <property type="entry name" value="SIS_2"/>
    <property type="match status" value="1"/>
</dbReference>
<feature type="binding site" evidence="11">
    <location>
        <position position="592"/>
    </location>
    <ligand>
        <name>substrate</name>
    </ligand>
</feature>
<keyword evidence="6" id="KW-0808">Transferase</keyword>
<dbReference type="InterPro" id="IPR035461">
    <property type="entry name" value="GmhA/DiaA"/>
</dbReference>
<protein>
    <recommendedName>
        <fullName evidence="11">Phosphoheptose isomerase</fullName>
        <ecNumber evidence="11">5.3.1.28</ecNumber>
    </recommendedName>
    <alternativeName>
        <fullName evidence="11">Sedoheptulose 7-phosphate isomerase</fullName>
    </alternativeName>
</protein>
<keyword evidence="8 11" id="KW-0862">Zinc</keyword>
<feature type="binding site" evidence="11">
    <location>
        <position position="485"/>
    </location>
    <ligand>
        <name>Zn(2+)</name>
        <dbReference type="ChEBI" id="CHEBI:29105"/>
    </ligand>
</feature>
<sequence length="635" mass="67245">MSADRRDSKPMDTGPLDIALVSEHASPLAALGGVDAGGQNVFVAALAAQLGRRGHRIRVYTRLDDAALPEQVEAAPGVTVVHVPAGPAEQLPKDELAPYMDEFARWMSAQWRREGVPDLVHAHFWMSGMAATAAAEAARIPAVQTFHALGSVKRRHQGLADTSPSGRLGIEARLVEQNELVLATCRDEVDELMGLGADPDRVRIVPCGVDAGAFAPPVDAGPGRAAGEPVHLVALGRMVERKGVDVVVRALAQVPEAHLTVAGGPDRAVLGEDPEARRLLALAEEYGVANRLTLTGRVGRDEAAGLLASADIVTCTPWYEPFGIVPLEAMACGRPVVGSAVGGLLDSIDDGTTGLLVPPRDVDATATAIRRLTEDPELAACMGRAGRERVQRLFSWERVAELTEEAYREAQSGYAQSHPSRPGATRRLLAEHREDLDQALTALEDDADVLDRWGRRLSELLGGGGRVLAAGNGGSAAEAQHFTAELVGRFQGERRPLAAVCLSAETSSLTAIVNDYGADEVFARQVQAHGRAGDVLVLLSTSGTSPNVLEAARRARQIGMRVWALTGPGPNPLAELADEAVCVPGPSTSVVQEAHLVLLHALCAVMDEGFNRCQPGPDTVPGTHRTNRTNREDTP</sequence>
<dbReference type="RefSeq" id="WP_308421950.1">
    <property type="nucleotide sequence ID" value="NZ_BAAAOU010000007.1"/>
</dbReference>
<evidence type="ECO:0000259" key="13">
    <source>
        <dbReference type="PROSITE" id="PS51464"/>
    </source>
</evidence>
<comment type="pathway">
    <text evidence="11">Carbohydrate biosynthesis; D-glycero-D-manno-heptose 7-phosphate biosynthesis; D-glycero-alpha-D-manno-heptose 7-phosphate and D-glycero-beta-D-manno-heptose 7-phosphate from sedoheptulose 7-phosphate: step 1/1.</text>
</comment>
<keyword evidence="5" id="KW-0328">Glycosyltransferase</keyword>